<dbReference type="PROSITE" id="PS50003">
    <property type="entry name" value="PH_DOMAIN"/>
    <property type="match status" value="1"/>
</dbReference>
<dbReference type="GO" id="GO:0070300">
    <property type="term" value="F:phosphatidic acid binding"/>
    <property type="evidence" value="ECO:0007669"/>
    <property type="project" value="TreeGrafter"/>
</dbReference>
<organism evidence="3 4">
    <name type="scientific">Chloebia gouldiae</name>
    <name type="common">Gouldian finch</name>
    <name type="synonym">Erythrura gouldiae</name>
    <dbReference type="NCBI Taxonomy" id="44316"/>
    <lineage>
        <taxon>Eukaryota</taxon>
        <taxon>Metazoa</taxon>
        <taxon>Chordata</taxon>
        <taxon>Craniata</taxon>
        <taxon>Vertebrata</taxon>
        <taxon>Euteleostomi</taxon>
        <taxon>Archelosauria</taxon>
        <taxon>Archosauria</taxon>
        <taxon>Dinosauria</taxon>
        <taxon>Saurischia</taxon>
        <taxon>Theropoda</taxon>
        <taxon>Coelurosauria</taxon>
        <taxon>Aves</taxon>
        <taxon>Neognathae</taxon>
        <taxon>Neoaves</taxon>
        <taxon>Telluraves</taxon>
        <taxon>Australaves</taxon>
        <taxon>Passeriformes</taxon>
        <taxon>Passeroidea</taxon>
        <taxon>Passeridae</taxon>
        <taxon>Chloebia</taxon>
    </lineage>
</organism>
<dbReference type="Proteomes" id="UP000276834">
    <property type="component" value="Unassembled WGS sequence"/>
</dbReference>
<dbReference type="STRING" id="44316.ENSEGOP00005010491"/>
<dbReference type="GO" id="GO:0061158">
    <property type="term" value="P:3'-UTR-mediated mRNA destabilization"/>
    <property type="evidence" value="ECO:0007669"/>
    <property type="project" value="TreeGrafter"/>
</dbReference>
<feature type="domain" description="PH" evidence="2">
    <location>
        <begin position="82"/>
        <end position="223"/>
    </location>
</feature>
<evidence type="ECO:0000256" key="1">
    <source>
        <dbReference type="SAM" id="MobiDB-lite"/>
    </source>
</evidence>
<proteinExistence type="predicted"/>
<dbReference type="GO" id="GO:0005856">
    <property type="term" value="C:cytoskeleton"/>
    <property type="evidence" value="ECO:0007669"/>
    <property type="project" value="TreeGrafter"/>
</dbReference>
<dbReference type="AlphaFoldDB" id="A0A3L8RUC8"/>
<dbReference type="EMBL" id="QUSF01000208">
    <property type="protein sequence ID" value="RLV87354.1"/>
    <property type="molecule type" value="Genomic_DNA"/>
</dbReference>
<dbReference type="GO" id="GO:0043065">
    <property type="term" value="P:positive regulation of apoptotic process"/>
    <property type="evidence" value="ECO:0007669"/>
    <property type="project" value="InterPro"/>
</dbReference>
<feature type="region of interest" description="Disordered" evidence="1">
    <location>
        <begin position="11"/>
        <end position="42"/>
    </location>
</feature>
<comment type="caution">
    <text evidence="3">The sequence shown here is derived from an EMBL/GenBank/DDBJ whole genome shotgun (WGS) entry which is preliminary data.</text>
</comment>
<dbReference type="GO" id="GO:0001666">
    <property type="term" value="P:response to hypoxia"/>
    <property type="evidence" value="ECO:0007669"/>
    <property type="project" value="TreeGrafter"/>
</dbReference>
<dbReference type="Pfam" id="PF00169">
    <property type="entry name" value="PH"/>
    <property type="match status" value="1"/>
</dbReference>
<reference evidence="3 4" key="1">
    <citation type="journal article" date="2018" name="Proc. R. Soc. B">
        <title>A non-coding region near Follistatin controls head colour polymorphism in the Gouldian finch.</title>
        <authorList>
            <person name="Toomey M.B."/>
            <person name="Marques C.I."/>
            <person name="Andrade P."/>
            <person name="Araujo P.M."/>
            <person name="Sabatino S."/>
            <person name="Gazda M.A."/>
            <person name="Afonso S."/>
            <person name="Lopes R.J."/>
            <person name="Corbo J.C."/>
            <person name="Carneiro M."/>
        </authorList>
    </citation>
    <scope>NUCLEOTIDE SEQUENCE [LARGE SCALE GENOMIC DNA]</scope>
    <source>
        <strain evidence="3">Red01</strain>
        <tissue evidence="3">Muscle</tissue>
    </source>
</reference>
<feature type="region of interest" description="Disordered" evidence="1">
    <location>
        <begin position="374"/>
        <end position="410"/>
    </location>
</feature>
<dbReference type="InterPro" id="IPR042835">
    <property type="entry name" value="PLEKHN1"/>
</dbReference>
<dbReference type="SUPFAM" id="SSF50729">
    <property type="entry name" value="PH domain-like"/>
    <property type="match status" value="2"/>
</dbReference>
<dbReference type="GO" id="GO:0001786">
    <property type="term" value="F:phosphatidylserine binding"/>
    <property type="evidence" value="ECO:0007669"/>
    <property type="project" value="TreeGrafter"/>
</dbReference>
<keyword evidence="4" id="KW-1185">Reference proteome</keyword>
<dbReference type="InterPro" id="IPR001849">
    <property type="entry name" value="PH_domain"/>
</dbReference>
<evidence type="ECO:0000313" key="4">
    <source>
        <dbReference type="Proteomes" id="UP000276834"/>
    </source>
</evidence>
<protein>
    <recommendedName>
        <fullName evidence="2">PH domain-containing protein</fullName>
    </recommendedName>
</protein>
<dbReference type="Gene3D" id="2.30.29.30">
    <property type="entry name" value="Pleckstrin-homology domain (PH domain)/Phosphotyrosine-binding domain (PTB)"/>
    <property type="match status" value="2"/>
</dbReference>
<name>A0A3L8RUC8_CHLGU</name>
<accession>A0A3L8RUC8</accession>
<dbReference type="PANTHER" id="PTHR46882">
    <property type="entry name" value="PLECKSTRIN HOMOLOGY DOMAIN-CONTAINING FAMILY N MEMBER 1"/>
    <property type="match status" value="1"/>
</dbReference>
<dbReference type="GO" id="GO:0031966">
    <property type="term" value="C:mitochondrial membrane"/>
    <property type="evidence" value="ECO:0007669"/>
    <property type="project" value="TreeGrafter"/>
</dbReference>
<dbReference type="SMART" id="SM00233">
    <property type="entry name" value="PH"/>
    <property type="match status" value="2"/>
</dbReference>
<dbReference type="OrthoDB" id="9936524at2759"/>
<dbReference type="GO" id="GO:1901981">
    <property type="term" value="F:phosphatidylinositol phosphate binding"/>
    <property type="evidence" value="ECO:0007669"/>
    <property type="project" value="TreeGrafter"/>
</dbReference>
<dbReference type="InterPro" id="IPR011993">
    <property type="entry name" value="PH-like_dom_sf"/>
</dbReference>
<dbReference type="GO" id="GO:1901612">
    <property type="term" value="F:cardiolipin binding"/>
    <property type="evidence" value="ECO:0007669"/>
    <property type="project" value="InterPro"/>
</dbReference>
<feature type="region of interest" description="Disordered" evidence="1">
    <location>
        <begin position="442"/>
        <end position="510"/>
    </location>
</feature>
<feature type="compositionally biased region" description="Low complexity" evidence="1">
    <location>
        <begin position="374"/>
        <end position="404"/>
    </location>
</feature>
<gene>
    <name evidence="3" type="ORF">DV515_00015786</name>
</gene>
<dbReference type="PANTHER" id="PTHR46882:SF1">
    <property type="entry name" value="PLECKSTRIN HOMOLOGY DOMAIN-CONTAINING FAMILY N MEMBER 1"/>
    <property type="match status" value="1"/>
</dbReference>
<evidence type="ECO:0000313" key="3">
    <source>
        <dbReference type="EMBL" id="RLV87354.1"/>
    </source>
</evidence>
<sequence length="674" mass="74585">MGNIACVPQAPGGFRSSFRRKPSLKKEQNGKKRLPSFFGIDGGQERDTTTDKILQYIPAKASSSTSNPLPTAAGVYSHPPKRSIREGRWIIQKQENQKENLDQRFPSLFRKGRRKTVVRNLGKMIYYSKVKFKFQHCQEVNSCFLELFQSYLYFQSTGPNGLTYQGLLPLQELQVRELGAGQSPGQQDHAFHISGPLLNPLVVFCPSEAELKQWLYHLEKQIQLCGGSLALPLLSQSGWTQSAGDKEQLRWSLQNLPVQDWRGTQRESLGEILCVSKVKLQHLPFQEQHDRLLVLYPSTLVIVSEEPGGLCFKGELPLNAIQVLFEENDKTSFLIEGRLINSIRVSCPSYQDYQEWLYCLKTAQFRNADSSLSGSESFSVGSKPPHPSQLTSSGRGSLSSDGRTNSWASGGRVATLTQLSQTSGSLPDGPSFLLSPEGRLLQEPLSPGYSQPLHSLAQPGWPTQELRRGNSARKSKGKSSGQQLPSQEPERGVCSLIPENPTGETQSPVYHEPYAAHGSQQHPLAQLELGRFLQGHGQTGPAQGTVLGPQQLSLEQWHCQPLPGHCREVPTVPIYSTPGTSRQLQLRAPAQGSYLGEISALPQEHLSPELRPPDGTCALADGTYDLADLADGSWPCQDSVSYHDYAELQSFQSDLSYDNLWEAEGKEPPDVFQV</sequence>
<evidence type="ECO:0000259" key="2">
    <source>
        <dbReference type="PROSITE" id="PS50003"/>
    </source>
</evidence>